<name>A0AAD6YBD5_9AGAR</name>
<proteinExistence type="predicted"/>
<accession>A0AAD6YBD5</accession>
<dbReference type="SUPFAM" id="SSF81383">
    <property type="entry name" value="F-box domain"/>
    <property type="match status" value="1"/>
</dbReference>
<organism evidence="2 3">
    <name type="scientific">Mycena pura</name>
    <dbReference type="NCBI Taxonomy" id="153505"/>
    <lineage>
        <taxon>Eukaryota</taxon>
        <taxon>Fungi</taxon>
        <taxon>Dikarya</taxon>
        <taxon>Basidiomycota</taxon>
        <taxon>Agaricomycotina</taxon>
        <taxon>Agaricomycetes</taxon>
        <taxon>Agaricomycetidae</taxon>
        <taxon>Agaricales</taxon>
        <taxon>Marasmiineae</taxon>
        <taxon>Mycenaceae</taxon>
        <taxon>Mycena</taxon>
    </lineage>
</organism>
<evidence type="ECO:0000313" key="2">
    <source>
        <dbReference type="EMBL" id="KAJ7203782.1"/>
    </source>
</evidence>
<gene>
    <name evidence="2" type="ORF">GGX14DRAFT_501344</name>
</gene>
<comment type="caution">
    <text evidence="2">The sequence shown here is derived from an EMBL/GenBank/DDBJ whole genome shotgun (WGS) entry which is preliminary data.</text>
</comment>
<dbReference type="CDD" id="cd09917">
    <property type="entry name" value="F-box_SF"/>
    <property type="match status" value="1"/>
</dbReference>
<dbReference type="Gene3D" id="1.20.1280.50">
    <property type="match status" value="1"/>
</dbReference>
<evidence type="ECO:0000259" key="1">
    <source>
        <dbReference type="Pfam" id="PF12937"/>
    </source>
</evidence>
<reference evidence="2" key="1">
    <citation type="submission" date="2023-03" db="EMBL/GenBank/DDBJ databases">
        <title>Massive genome expansion in bonnet fungi (Mycena s.s.) driven by repeated elements and novel gene families across ecological guilds.</title>
        <authorList>
            <consortium name="Lawrence Berkeley National Laboratory"/>
            <person name="Harder C.B."/>
            <person name="Miyauchi S."/>
            <person name="Viragh M."/>
            <person name="Kuo A."/>
            <person name="Thoen E."/>
            <person name="Andreopoulos B."/>
            <person name="Lu D."/>
            <person name="Skrede I."/>
            <person name="Drula E."/>
            <person name="Henrissat B."/>
            <person name="Morin E."/>
            <person name="Kohler A."/>
            <person name="Barry K."/>
            <person name="LaButti K."/>
            <person name="Morin E."/>
            <person name="Salamov A."/>
            <person name="Lipzen A."/>
            <person name="Mereny Z."/>
            <person name="Hegedus B."/>
            <person name="Baldrian P."/>
            <person name="Stursova M."/>
            <person name="Weitz H."/>
            <person name="Taylor A."/>
            <person name="Grigoriev I.V."/>
            <person name="Nagy L.G."/>
            <person name="Martin F."/>
            <person name="Kauserud H."/>
        </authorList>
    </citation>
    <scope>NUCLEOTIDE SEQUENCE</scope>
    <source>
        <strain evidence="2">9144</strain>
    </source>
</reference>
<dbReference type="Pfam" id="PF12937">
    <property type="entry name" value="F-box-like"/>
    <property type="match status" value="1"/>
</dbReference>
<feature type="domain" description="F-box" evidence="1">
    <location>
        <begin position="10"/>
        <end position="38"/>
    </location>
</feature>
<protein>
    <recommendedName>
        <fullName evidence="1">F-box domain-containing protein</fullName>
    </recommendedName>
</protein>
<dbReference type="AlphaFoldDB" id="A0AAD6YBD5"/>
<dbReference type="InterPro" id="IPR036047">
    <property type="entry name" value="F-box-like_dom_sf"/>
</dbReference>
<dbReference type="InterPro" id="IPR001810">
    <property type="entry name" value="F-box_dom"/>
</dbReference>
<evidence type="ECO:0000313" key="3">
    <source>
        <dbReference type="Proteomes" id="UP001219525"/>
    </source>
</evidence>
<keyword evidence="3" id="KW-1185">Reference proteome</keyword>
<dbReference type="Proteomes" id="UP001219525">
    <property type="component" value="Unassembled WGS sequence"/>
</dbReference>
<sequence>MPVACLESEDILLAILYWLDGQSITRCSSVCRRWYQTIKYSTQLQYLVELWADGLEPGPARGYPVEELQALLRRRRAWATLDWSVRTNFPIIELPRAYELVGGVFAQHNTWPQSDFTAIRLPSAGRAATITAHENVGVESLDFAMDPTQDLVVFLHKTGETGIFNVRALSTLQPHPLAASPTLSFDLRDDQLLRIFLQVADDVVGLLCRTSQLSEGSLRLVLFNWRTGRALVDLAGPQLPRSLSDFALLSPRAYILASVNDAAYIPGMGEKGLGELHLFAFDGARGDEPDHVATLQLPRVRRERELERIVVHSGPFCARPIPGAPYSKSNEQRICVVSLSYDRGETYSVFVHHRYLARYLANRDVPPTIPWEDWGRQHARLLPGRRRLWLRYVHGERVVCPVDEAHPRRLEMLDFGIIPSRPGFDDVLPNSQLCVAPSTLSCADTVFQDDVTSSLPYRRSWRDLDQRHVLFLTDQDRIIGVKDAVDRLTVYAF</sequence>
<dbReference type="EMBL" id="JARJCW010000049">
    <property type="protein sequence ID" value="KAJ7203782.1"/>
    <property type="molecule type" value="Genomic_DNA"/>
</dbReference>